<evidence type="ECO:0000313" key="3">
    <source>
        <dbReference type="Proteomes" id="UP001165136"/>
    </source>
</evidence>
<name>A0A9W6R987_9PSEU</name>
<dbReference type="InterPro" id="IPR045428">
    <property type="entry name" value="EACC1"/>
</dbReference>
<evidence type="ECO:0000256" key="1">
    <source>
        <dbReference type="SAM" id="Phobius"/>
    </source>
</evidence>
<dbReference type="RefSeq" id="WP_285491579.1">
    <property type="nucleotide sequence ID" value="NZ_BSTI01000045.1"/>
</dbReference>
<gene>
    <name evidence="2" type="ORF">Atai01_83080</name>
</gene>
<keyword evidence="1" id="KW-0472">Membrane</keyword>
<sequence>MESWLVVEGVDAVAGLASLTDWLRREGELRGRVRLIRHPPEQGQMGSLVDVLAVAVGGGGALTALAGSLSVWLRQPRRATVRIAVAKPDGTKVEITGENLRTAGEIEGLLRGCVH</sequence>
<proteinExistence type="predicted"/>
<dbReference type="AlphaFoldDB" id="A0A9W6R987"/>
<keyword evidence="3" id="KW-1185">Reference proteome</keyword>
<dbReference type="EMBL" id="BSTI01000045">
    <property type="protein sequence ID" value="GLY71689.1"/>
    <property type="molecule type" value="Genomic_DNA"/>
</dbReference>
<dbReference type="Pfam" id="PF19953">
    <property type="entry name" value="EACC1"/>
    <property type="match status" value="1"/>
</dbReference>
<evidence type="ECO:0000313" key="2">
    <source>
        <dbReference type="EMBL" id="GLY71689.1"/>
    </source>
</evidence>
<keyword evidence="1" id="KW-1133">Transmembrane helix</keyword>
<accession>A0A9W6R987</accession>
<keyword evidence="1" id="KW-0812">Transmembrane</keyword>
<feature type="transmembrane region" description="Helical" evidence="1">
    <location>
        <begin position="51"/>
        <end position="73"/>
    </location>
</feature>
<organism evidence="2 3">
    <name type="scientific">Amycolatopsis taiwanensis</name>
    <dbReference type="NCBI Taxonomy" id="342230"/>
    <lineage>
        <taxon>Bacteria</taxon>
        <taxon>Bacillati</taxon>
        <taxon>Actinomycetota</taxon>
        <taxon>Actinomycetes</taxon>
        <taxon>Pseudonocardiales</taxon>
        <taxon>Pseudonocardiaceae</taxon>
        <taxon>Amycolatopsis</taxon>
    </lineage>
</organism>
<reference evidence="2" key="1">
    <citation type="submission" date="2023-03" db="EMBL/GenBank/DDBJ databases">
        <title>Amycolatopsis taiwanensis NBRC 103393.</title>
        <authorList>
            <person name="Ichikawa N."/>
            <person name="Sato H."/>
            <person name="Tonouchi N."/>
        </authorList>
    </citation>
    <scope>NUCLEOTIDE SEQUENCE</scope>
    <source>
        <strain evidence="2">NBRC 103393</strain>
    </source>
</reference>
<comment type="caution">
    <text evidence="2">The sequence shown here is derived from an EMBL/GenBank/DDBJ whole genome shotgun (WGS) entry which is preliminary data.</text>
</comment>
<dbReference type="Proteomes" id="UP001165136">
    <property type="component" value="Unassembled WGS sequence"/>
</dbReference>
<protein>
    <submittedName>
        <fullName evidence="2">Uncharacterized protein</fullName>
    </submittedName>
</protein>